<name>A0AC60Q945_IXOPE</name>
<comment type="caution">
    <text evidence="1">The sequence shown here is derived from an EMBL/GenBank/DDBJ whole genome shotgun (WGS) entry which is preliminary data.</text>
</comment>
<keyword evidence="2" id="KW-1185">Reference proteome</keyword>
<protein>
    <submittedName>
        <fullName evidence="1">Uncharacterized protein</fullName>
    </submittedName>
</protein>
<accession>A0AC60Q945</accession>
<evidence type="ECO:0000313" key="2">
    <source>
        <dbReference type="Proteomes" id="UP000805193"/>
    </source>
</evidence>
<sequence length="791" mass="88790">MSAQKKLSLEDMGPLLTLGDRVVWLFEHGPEHGWVRWIGRIPVVSPNWAIGVEFDNPIGAGDGKFGGKRYFYARNDHAYFLPNSSLLRAADYNSTFRTESLMRRSAGSSRAKMYTFPHKYNTARCAFTEPQALKDDFPADLDHFHSGKDGSRGALKSKSKLHRTQSTGLRECSDLSDYENWLDKDPCNVRVQSWKSSHSVMSCPPVLLPRMLVTHEVTSSSESDLEFGSLRSLMACFTLGPHRRKKRRKKKKKGHRLVIAAGRNGGNYCYPSEDKQRPPVHPNSPTAQMQAKLPTLFRQLEEAISKGEHDRAAILARELAMCKVSCSLKRVKKAIPDSRQFMVKMYVEDKKSHVGPISLPVYPEMTLSNLKKKIEAEYNFPVKIQRWILGKNLATDDSATLEHYGVSHSACPVFLYLVSPAEHTSNEQQDHGEPSRVQRHPPRSVASTEEASEAISPPLARRGSNASSTLDALLNDQNAGWTCELCGIKNIEPDACAMCGAPMNVETPMDVYDEVPVADAMTSEAGDEQLPRALSPQDYARMMELEEQDLVPSMEAFECSVCFLDVGPGEGALLRDCLHMFCRDCLSNAVRYAEEAMVKCPFRNEEYSCSSHLQEREIKALVPPEVYEYHLSRSVKTAESQAPNSFHCKTADCPGWCMLEDNVNVFTCPVCHHSNCLTCRAIHEGKNCLQYQDELDFNAPNGHEARQTKDYLDNMVKEGQAMHCPQCQVIVMKKWGCDWLKCSVCQMEICWVTKGPRWGPNGIIPGFWLVTFEFLKTPWNTPSPLSANGAS</sequence>
<organism evidence="1 2">
    <name type="scientific">Ixodes persulcatus</name>
    <name type="common">Taiga tick</name>
    <dbReference type="NCBI Taxonomy" id="34615"/>
    <lineage>
        <taxon>Eukaryota</taxon>
        <taxon>Metazoa</taxon>
        <taxon>Ecdysozoa</taxon>
        <taxon>Arthropoda</taxon>
        <taxon>Chelicerata</taxon>
        <taxon>Arachnida</taxon>
        <taxon>Acari</taxon>
        <taxon>Parasitiformes</taxon>
        <taxon>Ixodida</taxon>
        <taxon>Ixodoidea</taxon>
        <taxon>Ixodidae</taxon>
        <taxon>Ixodinae</taxon>
        <taxon>Ixodes</taxon>
    </lineage>
</organism>
<dbReference type="EMBL" id="JABSTQ010009419">
    <property type="protein sequence ID" value="KAG0429324.1"/>
    <property type="molecule type" value="Genomic_DNA"/>
</dbReference>
<dbReference type="Proteomes" id="UP000805193">
    <property type="component" value="Unassembled WGS sequence"/>
</dbReference>
<reference evidence="1 2" key="1">
    <citation type="journal article" date="2020" name="Cell">
        <title>Large-Scale Comparative Analyses of Tick Genomes Elucidate Their Genetic Diversity and Vector Capacities.</title>
        <authorList>
            <consortium name="Tick Genome and Microbiome Consortium (TIGMIC)"/>
            <person name="Jia N."/>
            <person name="Wang J."/>
            <person name="Shi W."/>
            <person name="Du L."/>
            <person name="Sun Y."/>
            <person name="Zhan W."/>
            <person name="Jiang J.F."/>
            <person name="Wang Q."/>
            <person name="Zhang B."/>
            <person name="Ji P."/>
            <person name="Bell-Sakyi L."/>
            <person name="Cui X.M."/>
            <person name="Yuan T.T."/>
            <person name="Jiang B.G."/>
            <person name="Yang W.F."/>
            <person name="Lam T.T."/>
            <person name="Chang Q.C."/>
            <person name="Ding S.J."/>
            <person name="Wang X.J."/>
            <person name="Zhu J.G."/>
            <person name="Ruan X.D."/>
            <person name="Zhao L."/>
            <person name="Wei J.T."/>
            <person name="Ye R.Z."/>
            <person name="Que T.C."/>
            <person name="Du C.H."/>
            <person name="Zhou Y.H."/>
            <person name="Cheng J.X."/>
            <person name="Dai P.F."/>
            <person name="Guo W.B."/>
            <person name="Han X.H."/>
            <person name="Huang E.J."/>
            <person name="Li L.F."/>
            <person name="Wei W."/>
            <person name="Gao Y.C."/>
            <person name="Liu J.Z."/>
            <person name="Shao H.Z."/>
            <person name="Wang X."/>
            <person name="Wang C.C."/>
            <person name="Yang T.C."/>
            <person name="Huo Q.B."/>
            <person name="Li W."/>
            <person name="Chen H.Y."/>
            <person name="Chen S.E."/>
            <person name="Zhou L.G."/>
            <person name="Ni X.B."/>
            <person name="Tian J.H."/>
            <person name="Sheng Y."/>
            <person name="Liu T."/>
            <person name="Pan Y.S."/>
            <person name="Xia L.Y."/>
            <person name="Li J."/>
            <person name="Zhao F."/>
            <person name="Cao W.C."/>
        </authorList>
    </citation>
    <scope>NUCLEOTIDE SEQUENCE [LARGE SCALE GENOMIC DNA]</scope>
    <source>
        <tissue evidence="1">Larvae</tissue>
    </source>
</reference>
<gene>
    <name evidence="1" type="ORF">HPB47_023729</name>
</gene>
<proteinExistence type="predicted"/>
<evidence type="ECO:0000313" key="1">
    <source>
        <dbReference type="EMBL" id="KAG0429324.1"/>
    </source>
</evidence>